<evidence type="ECO:0000313" key="1">
    <source>
        <dbReference type="EMBL" id="GGB45940.1"/>
    </source>
</evidence>
<accession>A0ABQ1IQ02</accession>
<gene>
    <name evidence="1" type="ORF">GCM10011607_02520</name>
</gene>
<keyword evidence="2" id="KW-1185">Reference proteome</keyword>
<dbReference type="SUPFAM" id="SSF82171">
    <property type="entry name" value="DPP6 N-terminal domain-like"/>
    <property type="match status" value="1"/>
</dbReference>
<comment type="caution">
    <text evidence="1">The sequence shown here is derived from an EMBL/GenBank/DDBJ whole genome shotgun (WGS) entry which is preliminary data.</text>
</comment>
<evidence type="ECO:0000313" key="2">
    <source>
        <dbReference type="Proteomes" id="UP000617555"/>
    </source>
</evidence>
<organism evidence="1 2">
    <name type="scientific">Shewanella inventionis</name>
    <dbReference type="NCBI Taxonomy" id="1738770"/>
    <lineage>
        <taxon>Bacteria</taxon>
        <taxon>Pseudomonadati</taxon>
        <taxon>Pseudomonadota</taxon>
        <taxon>Gammaproteobacteria</taxon>
        <taxon>Alteromonadales</taxon>
        <taxon>Shewanellaceae</taxon>
        <taxon>Shewanella</taxon>
    </lineage>
</organism>
<reference evidence="2" key="1">
    <citation type="journal article" date="2019" name="Int. J. Syst. Evol. Microbiol.">
        <title>The Global Catalogue of Microorganisms (GCM) 10K type strain sequencing project: providing services to taxonomists for standard genome sequencing and annotation.</title>
        <authorList>
            <consortium name="The Broad Institute Genomics Platform"/>
            <consortium name="The Broad Institute Genome Sequencing Center for Infectious Disease"/>
            <person name="Wu L."/>
            <person name="Ma J."/>
        </authorList>
    </citation>
    <scope>NUCLEOTIDE SEQUENCE [LARGE SCALE GENOMIC DNA]</scope>
    <source>
        <strain evidence="2">CGMCC 1.15339</strain>
    </source>
</reference>
<dbReference type="Proteomes" id="UP000617555">
    <property type="component" value="Unassembled WGS sequence"/>
</dbReference>
<sequence length="336" mass="36836">MLEYRYFCQSQPESVIIMFNRLTVFLYLILALSTSACAMPTGMSQAGNITAPSIDEASGLAVSRINDNILWVHNDSGDSARIFAIDTQGQQLATVNIRGVNNTDWEDIASFVYQGESYLLIADVGDNQARRSQYQLHLIKEPDLSLLKGQKNLSAQPVWSMTFTYPDEARDCESVAVDVIKGKILLLTKRDTPPVLYELPLIAPAQQSGSNNSSTQIIKQQAKRLGEIAPLPTAVLDYVSIYTWAGFAGTPTAMDISADGLSAVILTYTHAFYFTQTTQGDWLSLFSTTPQQIALPALKQAEAVGFSQDGQSIYITSEKIPAPLYKMDLNGPSTLQ</sequence>
<name>A0ABQ1IQ02_9GAMM</name>
<proteinExistence type="predicted"/>
<protein>
    <submittedName>
        <fullName evidence="1">Uncharacterized protein</fullName>
    </submittedName>
</protein>
<dbReference type="EMBL" id="BMII01000002">
    <property type="protein sequence ID" value="GGB45940.1"/>
    <property type="molecule type" value="Genomic_DNA"/>
</dbReference>